<dbReference type="InterPro" id="IPR050708">
    <property type="entry name" value="T6SS_VgrG/RHS"/>
</dbReference>
<protein>
    <submittedName>
        <fullName evidence="7">RHS repeat-associated core domain-containing protein</fullName>
    </submittedName>
</protein>
<feature type="region of interest" description="Disordered" evidence="3">
    <location>
        <begin position="350"/>
        <end position="374"/>
    </location>
</feature>
<sequence>MGHSIKAERRKEHFAVVLGPLFRADDHYSQRRLPTVPAVTFEASEKVAKNVQGNSYATIVQDTVCLGTPKGDVFLPGEWSESERSDKRFVCFHGHYGLYLPKGNGPGIPAAINCGVLSGDGVDCLGDLEDVLKKLMAKLEKELQDKDKFLREMVGGFKAEMDAIADGYAQILDNLQSPGFWGGLWDSVRKMPGKLADAAQGAYQSAKAAAQQAGQIYDALKELSPEQIKEAILDWLLELLNEIACKAKSLLEDLINSKDSLGKMLGGMLGNLTGEVAETAALAAVTAATAGAAGPLAVSIKALRLSSKAGKMAGAMGKFKNPLAHLSKTAERVQKGARQGKDWVKKKLEQVKRKNRDDSNQGHADAGTACPSCPTTDSPVNPVLGCKVFADDRTVDFNLPGTLSFAWQRNYASNNPEIGLLGQGWRLMIELELRVQRNAPMLIDQFGREIRFAELAVGGQTFQPFEQLTLHRDSEVSWRLVTPEGLTALFVGLPDGYRHPLSALFDRNGNRIDILREPLTGLPRELHTATRRYRFDLVPTAQGTRLGAVFELPQDGEPIPWVHYTFDPVHGDLLSATNADGVTPHRYRYKNHLLTAYATAAEVEHQYVYDQYTPKGKVLRYRSSEGQQLDFAYRDDHTVVTNLDGAKTTYHFNAARRWTGTTEPDGAKTDFQLDGFMRPTATVDPLGRKTSQVLDGLGRPILMEDATGAATYIRYHPVFGEPIAVVDAEGNTTEFDYDARGNLAFVRDAAGAVTRYESNAQGLPERIIDPRGGVTQLAWDAEGRPLVHRDCSGQITRYDYDSVGQLAAVTNALGQVTRYQHDRMGRLHRVQYPDGAQEKLSYDLLGRLTEYRDPLGRTTRYHLRSDGQPVERIEPDGSRLGYHYDRLGRLSRLVNQNGAAYRFDYDQASNLIRETGFDGLVTRYTYNRAGELIRRDGASGSVAYVRDAAGRVVEQFSNDDRVRFDYDRLGRITSARNTVSRLVFGYGPRGELTAETLTVAGQSFTITHRYDGFGQRIETTTPQGRKLGVLYSGPGRWHDLLLDGESLCAVERDALHRPIARRQGRLTTTMTYDVAGRLTSQVGVLDGLAVIDRHYQWNGAGELLSRSDSRRGTTHYEYDRLGRLLRAVSPHHDERFAFDPAHNRIDLAASRRYDAERAQAETLPERLIQRHLLNEALNDPDWNPVTHPLPDPATWQAAQTRKRQEETGVLGRYLDNRVKVMGDTVYVYDAAGRVVEKRKPGDVLKLTWDDQDRLIQSERIREQGSQITQYAYDPFGRRVVKQDETETRYFVWSDDVPLQELIPDEAGLTVKTHVFEPESFVPVAQIVERYGPQPVKPVLPREVVAGHQPTPLPVVADPNHRWQKLLLGQQEELKQIDPEPELSPAQSYRLQVFHVHCDHLGTPYDMTDPQGRLVWAADYKAWGEIARLAALEGIEQPFRFQGQYSDQETGFHYNRHRYFSPETGLFVTSDPIGLKGGYNFYQYAPNPNIWIDPIGLAKLFQLGTYGGLNGSDHVGDDLQAHELIRHKFLETQGFAVGDCRMSDNPSIALDLDHHTRGPEKDTRGIGGAHWHEKEIRRDHYQLDKNQFATSIKRELDITAGGLRKAGVPASRVKKLRKQAERFYRDLKKSKKACNTPATPTATP</sequence>
<evidence type="ECO:0000256" key="3">
    <source>
        <dbReference type="SAM" id="MobiDB-lite"/>
    </source>
</evidence>
<evidence type="ECO:0000256" key="1">
    <source>
        <dbReference type="ARBA" id="ARBA00022737"/>
    </source>
</evidence>
<dbReference type="PRINTS" id="PR00394">
    <property type="entry name" value="RHSPROTEIN"/>
</dbReference>
<evidence type="ECO:0000313" key="8">
    <source>
        <dbReference type="Proteomes" id="UP001595791"/>
    </source>
</evidence>
<reference evidence="8" key="1">
    <citation type="journal article" date="2019" name="Int. J. Syst. Evol. Microbiol.">
        <title>The Global Catalogue of Microorganisms (GCM) 10K type strain sequencing project: providing services to taxonomists for standard genome sequencing and annotation.</title>
        <authorList>
            <consortium name="The Broad Institute Genomics Platform"/>
            <consortium name="The Broad Institute Genome Sequencing Center for Infectious Disease"/>
            <person name="Wu L."/>
            <person name="Ma J."/>
        </authorList>
    </citation>
    <scope>NUCLEOTIDE SEQUENCE [LARGE SCALE GENOMIC DNA]</scope>
    <source>
        <strain evidence="8">LMG 29894</strain>
    </source>
</reference>
<keyword evidence="1" id="KW-0677">Repeat</keyword>
<feature type="domain" description="Teneurin-like YD-shell" evidence="6">
    <location>
        <begin position="776"/>
        <end position="910"/>
    </location>
</feature>
<evidence type="ECO:0000259" key="4">
    <source>
        <dbReference type="Pfam" id="PF03527"/>
    </source>
</evidence>
<feature type="compositionally biased region" description="Basic and acidic residues" evidence="3">
    <location>
        <begin position="350"/>
        <end position="360"/>
    </location>
</feature>
<dbReference type="Pfam" id="PF20148">
    <property type="entry name" value="DUF6531"/>
    <property type="match status" value="1"/>
</dbReference>
<organism evidence="7 8">
    <name type="scientific">Chitinimonas lacunae</name>
    <dbReference type="NCBI Taxonomy" id="1963018"/>
    <lineage>
        <taxon>Bacteria</taxon>
        <taxon>Pseudomonadati</taxon>
        <taxon>Pseudomonadota</taxon>
        <taxon>Betaproteobacteria</taxon>
        <taxon>Neisseriales</taxon>
        <taxon>Chitinibacteraceae</taxon>
        <taxon>Chitinimonas</taxon>
    </lineage>
</organism>
<feature type="domain" description="DUF6531" evidence="5">
    <location>
        <begin position="378"/>
        <end position="452"/>
    </location>
</feature>
<dbReference type="NCBIfam" id="TIGR01643">
    <property type="entry name" value="YD_repeat_2x"/>
    <property type="match status" value="7"/>
</dbReference>
<dbReference type="NCBIfam" id="TIGR03696">
    <property type="entry name" value="Rhs_assc_core"/>
    <property type="match status" value="1"/>
</dbReference>
<keyword evidence="8" id="KW-1185">Reference proteome</keyword>
<evidence type="ECO:0000313" key="7">
    <source>
        <dbReference type="EMBL" id="MFC4161935.1"/>
    </source>
</evidence>
<evidence type="ECO:0000259" key="5">
    <source>
        <dbReference type="Pfam" id="PF20148"/>
    </source>
</evidence>
<name>A0ABV8MYS4_9NEIS</name>
<dbReference type="InterPro" id="IPR056823">
    <property type="entry name" value="TEN-like_YD-shell"/>
</dbReference>
<comment type="caution">
    <text evidence="7">The sequence shown here is derived from an EMBL/GenBank/DDBJ whole genome shotgun (WGS) entry which is preliminary data.</text>
</comment>
<dbReference type="PANTHER" id="PTHR32305:SF15">
    <property type="entry name" value="PROTEIN RHSA-RELATED"/>
    <property type="match status" value="1"/>
</dbReference>
<evidence type="ECO:0000256" key="2">
    <source>
        <dbReference type="SAM" id="Coils"/>
    </source>
</evidence>
<dbReference type="InterPro" id="IPR006530">
    <property type="entry name" value="YD"/>
</dbReference>
<dbReference type="Pfam" id="PF25023">
    <property type="entry name" value="TEN_YD-shell"/>
    <property type="match status" value="1"/>
</dbReference>
<dbReference type="InterPro" id="IPR001826">
    <property type="entry name" value="RHS"/>
</dbReference>
<dbReference type="InterPro" id="IPR031325">
    <property type="entry name" value="RHS_repeat"/>
</dbReference>
<dbReference type="Gene3D" id="2.180.10.10">
    <property type="entry name" value="RHS repeat-associated core"/>
    <property type="match status" value="3"/>
</dbReference>
<dbReference type="InterPro" id="IPR045351">
    <property type="entry name" value="DUF6531"/>
</dbReference>
<dbReference type="RefSeq" id="WP_378168618.1">
    <property type="nucleotide sequence ID" value="NZ_JBHSBU010000003.1"/>
</dbReference>
<dbReference type="InterPro" id="IPR022385">
    <property type="entry name" value="Rhs_assc_core"/>
</dbReference>
<keyword evidence="2" id="KW-0175">Coiled coil</keyword>
<dbReference type="Pfam" id="PF03527">
    <property type="entry name" value="RHS"/>
    <property type="match status" value="1"/>
</dbReference>
<gene>
    <name evidence="7" type="ORF">ACFOW7_21605</name>
</gene>
<feature type="coiled-coil region" evidence="2">
    <location>
        <begin position="125"/>
        <end position="152"/>
    </location>
</feature>
<proteinExistence type="predicted"/>
<evidence type="ECO:0000259" key="6">
    <source>
        <dbReference type="Pfam" id="PF25023"/>
    </source>
</evidence>
<feature type="domain" description="RHS protein conserved region" evidence="4">
    <location>
        <begin position="1392"/>
        <end position="1427"/>
    </location>
</feature>
<dbReference type="SUPFAM" id="SSF69304">
    <property type="entry name" value="Tricorn protease N-terminal domain"/>
    <property type="match status" value="1"/>
</dbReference>
<accession>A0ABV8MYS4</accession>
<dbReference type="Proteomes" id="UP001595791">
    <property type="component" value="Unassembled WGS sequence"/>
</dbReference>
<dbReference type="EMBL" id="JBHSBU010000003">
    <property type="protein sequence ID" value="MFC4161935.1"/>
    <property type="molecule type" value="Genomic_DNA"/>
</dbReference>
<dbReference type="PANTHER" id="PTHR32305">
    <property type="match status" value="1"/>
</dbReference>
<dbReference type="Pfam" id="PF05593">
    <property type="entry name" value="RHS_repeat"/>
    <property type="match status" value="1"/>
</dbReference>